<dbReference type="InterPro" id="IPR050223">
    <property type="entry name" value="D-isomer_2-hydroxyacid_DH"/>
</dbReference>
<evidence type="ECO:0000259" key="4">
    <source>
        <dbReference type="Pfam" id="PF00389"/>
    </source>
</evidence>
<dbReference type="CDD" id="cd05198">
    <property type="entry name" value="formate_dh_like"/>
    <property type="match status" value="1"/>
</dbReference>
<dbReference type="Pfam" id="PF00389">
    <property type="entry name" value="2-Hacid_dh"/>
    <property type="match status" value="1"/>
</dbReference>
<dbReference type="GO" id="GO:0051287">
    <property type="term" value="F:NAD binding"/>
    <property type="evidence" value="ECO:0007669"/>
    <property type="project" value="InterPro"/>
</dbReference>
<dbReference type="InterPro" id="IPR036291">
    <property type="entry name" value="NAD(P)-bd_dom_sf"/>
</dbReference>
<proteinExistence type="inferred from homology"/>
<feature type="domain" description="D-isomer specific 2-hydroxyacid dehydrogenase NAD-binding" evidence="5">
    <location>
        <begin position="110"/>
        <end position="290"/>
    </location>
</feature>
<keyword evidence="2" id="KW-0520">NAD</keyword>
<dbReference type="PANTHER" id="PTHR10996:SF178">
    <property type="entry name" value="2-HYDROXYACID DEHYDROGENASE YGL185C-RELATED"/>
    <property type="match status" value="1"/>
</dbReference>
<dbReference type="GO" id="GO:0005829">
    <property type="term" value="C:cytosol"/>
    <property type="evidence" value="ECO:0007669"/>
    <property type="project" value="TreeGrafter"/>
</dbReference>
<dbReference type="SUPFAM" id="SSF52283">
    <property type="entry name" value="Formate/glycerate dehydrogenase catalytic domain-like"/>
    <property type="match status" value="1"/>
</dbReference>
<protein>
    <submittedName>
        <fullName evidence="6">D-isomer specific 2-hydroxyacid dehydrogenase protein</fullName>
    </submittedName>
</protein>
<dbReference type="GO" id="GO:0016618">
    <property type="term" value="F:hydroxypyruvate reductase [NAD(P)H] activity"/>
    <property type="evidence" value="ECO:0007669"/>
    <property type="project" value="TreeGrafter"/>
</dbReference>
<gene>
    <name evidence="6" type="ORF">ALP36_04167</name>
</gene>
<dbReference type="Pfam" id="PF02826">
    <property type="entry name" value="2-Hacid_dh_C"/>
    <property type="match status" value="1"/>
</dbReference>
<dbReference type="Gene3D" id="3.40.50.720">
    <property type="entry name" value="NAD(P)-binding Rossmann-like Domain"/>
    <property type="match status" value="2"/>
</dbReference>
<accession>A0A3M5RU99</accession>
<evidence type="ECO:0000259" key="5">
    <source>
        <dbReference type="Pfam" id="PF02826"/>
    </source>
</evidence>
<organism evidence="6 7">
    <name type="scientific">Pseudomonas syringae pv. coriandricola</name>
    <dbReference type="NCBI Taxonomy" id="264453"/>
    <lineage>
        <taxon>Bacteria</taxon>
        <taxon>Pseudomonadati</taxon>
        <taxon>Pseudomonadota</taxon>
        <taxon>Gammaproteobacteria</taxon>
        <taxon>Pseudomonadales</taxon>
        <taxon>Pseudomonadaceae</taxon>
        <taxon>Pseudomonas</taxon>
    </lineage>
</organism>
<evidence type="ECO:0000256" key="2">
    <source>
        <dbReference type="ARBA" id="ARBA00023027"/>
    </source>
</evidence>
<dbReference type="PANTHER" id="PTHR10996">
    <property type="entry name" value="2-HYDROXYACID DEHYDROGENASE-RELATED"/>
    <property type="match status" value="1"/>
</dbReference>
<evidence type="ECO:0000313" key="7">
    <source>
        <dbReference type="Proteomes" id="UP000274212"/>
    </source>
</evidence>
<comment type="caution">
    <text evidence="6">The sequence shown here is derived from an EMBL/GenBank/DDBJ whole genome shotgun (WGS) entry which is preliminary data.</text>
</comment>
<comment type="similarity">
    <text evidence="3">Belongs to the D-isomer specific 2-hydroxyacid dehydrogenase family.</text>
</comment>
<dbReference type="Proteomes" id="UP000274212">
    <property type="component" value="Unassembled WGS sequence"/>
</dbReference>
<dbReference type="RefSeq" id="WP_122284260.1">
    <property type="nucleotide sequence ID" value="NZ_RBRV01000326.1"/>
</dbReference>
<dbReference type="GO" id="GO:0030267">
    <property type="term" value="F:glyoxylate reductase (NADPH) activity"/>
    <property type="evidence" value="ECO:0007669"/>
    <property type="project" value="TreeGrafter"/>
</dbReference>
<dbReference type="InterPro" id="IPR006139">
    <property type="entry name" value="D-isomer_2_OHA_DH_cat_dom"/>
</dbReference>
<evidence type="ECO:0000256" key="3">
    <source>
        <dbReference type="RuleBase" id="RU003719"/>
    </source>
</evidence>
<dbReference type="InterPro" id="IPR006140">
    <property type="entry name" value="D-isomer_DH_NAD-bd"/>
</dbReference>
<evidence type="ECO:0000313" key="6">
    <source>
        <dbReference type="EMBL" id="RMU12516.1"/>
    </source>
</evidence>
<dbReference type="AlphaFoldDB" id="A0A3M5RU99"/>
<sequence>MNRSVLVTGPGFTDGHFESLRHSGFEVIHKPDDIPKEELVRLLIDADAYILGGAERVAQEELVQAKKLKCISFVGTGAGSFIDLQAAEALGIAVTNTPGIAARAVAEHTLGLMLGLRRRLFDGNGAVKRSFRPTVLSSEVSASKIGIVGMGVIGSCLARMLTKGMGVKVYYASRTRKRDIEDDLGLVWCTLQEIFATCDIVSLLVPLTPDTRFFVNDALLKLSPKHQVIINTADANLIDPASLKAALQDKRIEAAAFDGYYVEPIPAVEDDPFGFLELSDDVFVITPHGAAKTPQTWQRMIDLSVANLINFNS</sequence>
<evidence type="ECO:0000256" key="1">
    <source>
        <dbReference type="ARBA" id="ARBA00023002"/>
    </source>
</evidence>
<dbReference type="EMBL" id="RBTT01000020">
    <property type="protein sequence ID" value="RMU12516.1"/>
    <property type="molecule type" value="Genomic_DNA"/>
</dbReference>
<name>A0A3M5RU99_9PSED</name>
<feature type="domain" description="D-isomer specific 2-hydroxyacid dehydrogenase catalytic" evidence="4">
    <location>
        <begin position="18"/>
        <end position="311"/>
    </location>
</feature>
<dbReference type="SUPFAM" id="SSF51735">
    <property type="entry name" value="NAD(P)-binding Rossmann-fold domains"/>
    <property type="match status" value="1"/>
</dbReference>
<reference evidence="6 7" key="1">
    <citation type="submission" date="2018-08" db="EMBL/GenBank/DDBJ databases">
        <title>Recombination of ecologically and evolutionarily significant loci maintains genetic cohesion in the Pseudomonas syringae species complex.</title>
        <authorList>
            <person name="Dillon M."/>
            <person name="Thakur S."/>
            <person name="Almeida R.N.D."/>
            <person name="Weir B.S."/>
            <person name="Guttman D.S."/>
        </authorList>
    </citation>
    <scope>NUCLEOTIDE SEQUENCE [LARGE SCALE GENOMIC DNA]</scope>
    <source>
        <strain evidence="6 7">ICMP 9829</strain>
    </source>
</reference>
<keyword evidence="1 3" id="KW-0560">Oxidoreductase</keyword>